<evidence type="ECO:0000313" key="4">
    <source>
        <dbReference type="EMBL" id="AIY63746.1"/>
    </source>
</evidence>
<organism evidence="4 5">
    <name type="scientific">Pseudoalteromonas piratica</name>
    <dbReference type="NCBI Taxonomy" id="1348114"/>
    <lineage>
        <taxon>Bacteria</taxon>
        <taxon>Pseudomonadati</taxon>
        <taxon>Pseudomonadota</taxon>
        <taxon>Gammaproteobacteria</taxon>
        <taxon>Alteromonadales</taxon>
        <taxon>Pseudoalteromonadaceae</taxon>
        <taxon>Pseudoalteromonas</taxon>
    </lineage>
</organism>
<evidence type="ECO:0000259" key="3">
    <source>
        <dbReference type="Pfam" id="PF13505"/>
    </source>
</evidence>
<dbReference type="HOGENOM" id="CLU_1359446_0_0_6"/>
<evidence type="ECO:0000256" key="2">
    <source>
        <dbReference type="SAM" id="SignalP"/>
    </source>
</evidence>
<dbReference type="InterPro" id="IPR011250">
    <property type="entry name" value="OMP/PagP_B-barrel"/>
</dbReference>
<dbReference type="EMBL" id="CP009888">
    <property type="protein sequence ID" value="AIY63746.1"/>
    <property type="molecule type" value="Genomic_DNA"/>
</dbReference>
<keyword evidence="1 2" id="KW-0732">Signal</keyword>
<dbReference type="Gene3D" id="2.40.160.20">
    <property type="match status" value="1"/>
</dbReference>
<dbReference type="SUPFAM" id="SSF56925">
    <property type="entry name" value="OMPA-like"/>
    <property type="match status" value="1"/>
</dbReference>
<dbReference type="Proteomes" id="UP000030341">
    <property type="component" value="Chromosome 1"/>
</dbReference>
<dbReference type="Pfam" id="PF13505">
    <property type="entry name" value="OMP_b-brl"/>
    <property type="match status" value="1"/>
</dbReference>
<accession>A0A0A7ECB8</accession>
<reference evidence="4 5" key="1">
    <citation type="submission" date="2014-11" db="EMBL/GenBank/DDBJ databases">
        <title>Complete Genome Sequence of Pseudoalteromonas sp. Strain OCN003 Isolated from Kaneohe Bay, Oahu, Hawaii.</title>
        <authorList>
            <person name="Beurmann S."/>
            <person name="Videau P."/>
            <person name="Ushijima B."/>
            <person name="Smith A.M."/>
            <person name="Aeby G.S."/>
            <person name="Callahan S.M."/>
            <person name="Belcaid M."/>
        </authorList>
    </citation>
    <scope>NUCLEOTIDE SEQUENCE [LARGE SCALE GENOMIC DNA]</scope>
    <source>
        <strain evidence="4 5">OCN003</strain>
    </source>
</reference>
<name>A0A0A7ECB8_9GAMM</name>
<dbReference type="STRING" id="1348114.OM33_00140"/>
<proteinExistence type="predicted"/>
<dbReference type="InterPro" id="IPR027385">
    <property type="entry name" value="Beta-barrel_OMP"/>
</dbReference>
<evidence type="ECO:0000313" key="5">
    <source>
        <dbReference type="Proteomes" id="UP000030341"/>
    </source>
</evidence>
<dbReference type="KEGG" id="pseo:OM33_00140"/>
<dbReference type="OrthoDB" id="5823352at2"/>
<dbReference type="RefSeq" id="WP_038637170.1">
    <property type="nucleotide sequence ID" value="NZ_CP009888.1"/>
</dbReference>
<gene>
    <name evidence="4" type="ORF">OM33_00140</name>
</gene>
<dbReference type="AlphaFoldDB" id="A0A0A7ECB8"/>
<sequence>MAVTKIARALVALSLISSTVAVANSTEHNELKRHTFGGKIAVGNVELKSSPDEDYTNFYSYYNYKLNQTLSLEVGLNFGFDASDWECEDFDNGFTCRDRNDSMFGIGADELEVTSLVLAGKAAIPLSKRNSLYAKLGANIYDYEILRDDRLLLEDSGTGVYLEAGWQYAWDFGLGMDAGVQYFDMGDLDSVTFGVGVNYQF</sequence>
<evidence type="ECO:0000256" key="1">
    <source>
        <dbReference type="ARBA" id="ARBA00022729"/>
    </source>
</evidence>
<feature type="chain" id="PRO_5002037806" description="Outer membrane protein beta-barrel domain-containing protein" evidence="2">
    <location>
        <begin position="24"/>
        <end position="201"/>
    </location>
</feature>
<feature type="signal peptide" evidence="2">
    <location>
        <begin position="1"/>
        <end position="23"/>
    </location>
</feature>
<keyword evidence="5" id="KW-1185">Reference proteome</keyword>
<protein>
    <recommendedName>
        <fullName evidence="3">Outer membrane protein beta-barrel domain-containing protein</fullName>
    </recommendedName>
</protein>
<feature type="domain" description="Outer membrane protein beta-barrel" evidence="3">
    <location>
        <begin position="14"/>
        <end position="201"/>
    </location>
</feature>
<dbReference type="eggNOG" id="COG3637">
    <property type="taxonomic scope" value="Bacteria"/>
</dbReference>